<dbReference type="InterPro" id="IPR051393">
    <property type="entry name" value="ABC_transporter_permease"/>
</dbReference>
<proteinExistence type="inferred from homology"/>
<accession>A0A2K4ZQ64</accession>
<dbReference type="CDD" id="cd06261">
    <property type="entry name" value="TM_PBP2"/>
    <property type="match status" value="1"/>
</dbReference>
<keyword evidence="6 7" id="KW-0472">Membrane</keyword>
<gene>
    <name evidence="9" type="primary">lacF_6</name>
    <name evidence="9" type="ORF">AMURIS_05374</name>
</gene>
<dbReference type="Proteomes" id="UP000236311">
    <property type="component" value="Unassembled WGS sequence"/>
</dbReference>
<keyword evidence="5 7" id="KW-1133">Transmembrane helix</keyword>
<dbReference type="EMBL" id="OFSM01000058">
    <property type="protein sequence ID" value="SOY32609.1"/>
    <property type="molecule type" value="Genomic_DNA"/>
</dbReference>
<evidence type="ECO:0000256" key="3">
    <source>
        <dbReference type="ARBA" id="ARBA00022475"/>
    </source>
</evidence>
<evidence type="ECO:0000313" key="10">
    <source>
        <dbReference type="Proteomes" id="UP000236311"/>
    </source>
</evidence>
<keyword evidence="2 7" id="KW-0813">Transport</keyword>
<comment type="similarity">
    <text evidence="7">Belongs to the binding-protein-dependent transport system permease family.</text>
</comment>
<dbReference type="InterPro" id="IPR000515">
    <property type="entry name" value="MetI-like"/>
</dbReference>
<dbReference type="Pfam" id="PF00528">
    <property type="entry name" value="BPD_transp_1"/>
    <property type="match status" value="1"/>
</dbReference>
<evidence type="ECO:0000259" key="8">
    <source>
        <dbReference type="PROSITE" id="PS50928"/>
    </source>
</evidence>
<dbReference type="InterPro" id="IPR035906">
    <property type="entry name" value="MetI-like_sf"/>
</dbReference>
<feature type="transmembrane region" description="Helical" evidence="7">
    <location>
        <begin position="33"/>
        <end position="59"/>
    </location>
</feature>
<feature type="transmembrane region" description="Helical" evidence="7">
    <location>
        <begin position="91"/>
        <end position="112"/>
    </location>
</feature>
<evidence type="ECO:0000313" key="9">
    <source>
        <dbReference type="EMBL" id="SOY32609.1"/>
    </source>
</evidence>
<feature type="domain" description="ABC transmembrane type-1" evidence="8">
    <location>
        <begin position="87"/>
        <end position="296"/>
    </location>
</feature>
<dbReference type="AlphaFoldDB" id="A0A2K4ZQ64"/>
<feature type="transmembrane region" description="Helical" evidence="7">
    <location>
        <begin position="278"/>
        <end position="299"/>
    </location>
</feature>
<feature type="transmembrane region" description="Helical" evidence="7">
    <location>
        <begin position="124"/>
        <end position="144"/>
    </location>
</feature>
<dbReference type="GO" id="GO:0005886">
    <property type="term" value="C:plasma membrane"/>
    <property type="evidence" value="ECO:0007669"/>
    <property type="project" value="UniProtKB-SubCell"/>
</dbReference>
<comment type="subcellular location">
    <subcellularLocation>
        <location evidence="1 7">Cell membrane</location>
        <topology evidence="1 7">Multi-pass membrane protein</topology>
    </subcellularLocation>
</comment>
<keyword evidence="4 7" id="KW-0812">Transmembrane</keyword>
<evidence type="ECO:0000256" key="7">
    <source>
        <dbReference type="RuleBase" id="RU363032"/>
    </source>
</evidence>
<feature type="transmembrane region" description="Helical" evidence="7">
    <location>
        <begin position="217"/>
        <end position="238"/>
    </location>
</feature>
<dbReference type="GO" id="GO:0055085">
    <property type="term" value="P:transmembrane transport"/>
    <property type="evidence" value="ECO:0007669"/>
    <property type="project" value="InterPro"/>
</dbReference>
<organism evidence="9 10">
    <name type="scientific">Acetatifactor muris</name>
    <dbReference type="NCBI Taxonomy" id="879566"/>
    <lineage>
        <taxon>Bacteria</taxon>
        <taxon>Bacillati</taxon>
        <taxon>Bacillota</taxon>
        <taxon>Clostridia</taxon>
        <taxon>Lachnospirales</taxon>
        <taxon>Lachnospiraceae</taxon>
        <taxon>Acetatifactor</taxon>
    </lineage>
</organism>
<evidence type="ECO:0000256" key="1">
    <source>
        <dbReference type="ARBA" id="ARBA00004651"/>
    </source>
</evidence>
<evidence type="ECO:0000256" key="2">
    <source>
        <dbReference type="ARBA" id="ARBA00022448"/>
    </source>
</evidence>
<keyword evidence="10" id="KW-1185">Reference proteome</keyword>
<dbReference type="PANTHER" id="PTHR30193">
    <property type="entry name" value="ABC TRANSPORTER PERMEASE PROTEIN"/>
    <property type="match status" value="1"/>
</dbReference>
<dbReference type="SUPFAM" id="SSF161098">
    <property type="entry name" value="MetI-like"/>
    <property type="match status" value="1"/>
</dbReference>
<dbReference type="PANTHER" id="PTHR30193:SF37">
    <property type="entry name" value="INNER MEMBRANE ABC TRANSPORTER PERMEASE PROTEIN YCJO"/>
    <property type="match status" value="1"/>
</dbReference>
<sequence length="309" mass="35254">MGRKQKEGRRKAPESKHRIKTTRRERKIKISSGLYLAPSFLGVMVFFILPFLVVIYYSLVDNPISGNFVFLDNFINIVQNSAFKSAVRNTFVFSAVAVPLAVVLSLLLAIVLEAKLPFRSQFRTFFLSPMMVPVASIVLIWQVLFHYNGAVNEVLSKIGVDKIDWLKSDYALVVIVILFLWKNLGYNMILFMAALASIPKDILEVAELESAKPLQTFFYIKIRYLSSSLLFVTIMSLINSFKIFREVYLLTTDYPYDSIYTLQHFMNNKFKSLDYQTLSAAAILMSLVMIVIIGTLFIAENRFGKDVEG</sequence>
<dbReference type="PROSITE" id="PS50928">
    <property type="entry name" value="ABC_TM1"/>
    <property type="match status" value="1"/>
</dbReference>
<dbReference type="Gene3D" id="1.10.3720.10">
    <property type="entry name" value="MetI-like"/>
    <property type="match status" value="1"/>
</dbReference>
<evidence type="ECO:0000256" key="4">
    <source>
        <dbReference type="ARBA" id="ARBA00022692"/>
    </source>
</evidence>
<feature type="transmembrane region" description="Helical" evidence="7">
    <location>
        <begin position="170"/>
        <end position="196"/>
    </location>
</feature>
<evidence type="ECO:0000256" key="6">
    <source>
        <dbReference type="ARBA" id="ARBA00023136"/>
    </source>
</evidence>
<reference evidence="9 10" key="1">
    <citation type="submission" date="2018-01" db="EMBL/GenBank/DDBJ databases">
        <authorList>
            <person name="Gaut B.S."/>
            <person name="Morton B.R."/>
            <person name="Clegg M.T."/>
            <person name="Duvall M.R."/>
        </authorList>
    </citation>
    <scope>NUCLEOTIDE SEQUENCE [LARGE SCALE GENOMIC DNA]</scope>
    <source>
        <strain evidence="9">GP69</strain>
    </source>
</reference>
<protein>
    <submittedName>
        <fullName evidence="9">Lactose transport system permease protein LacF</fullName>
    </submittedName>
</protein>
<dbReference type="RefSeq" id="WP_103242539.1">
    <property type="nucleotide sequence ID" value="NZ_JANJZD010000064.1"/>
</dbReference>
<dbReference type="OrthoDB" id="9788108at2"/>
<evidence type="ECO:0000256" key="5">
    <source>
        <dbReference type="ARBA" id="ARBA00022989"/>
    </source>
</evidence>
<keyword evidence="3" id="KW-1003">Cell membrane</keyword>
<name>A0A2K4ZQ64_9FIRM</name>